<evidence type="ECO:0000256" key="1">
    <source>
        <dbReference type="SAM" id="MobiDB-lite"/>
    </source>
</evidence>
<sequence>MSTRTQRGLGHRGKAPFVTAPHATPTVRVSALPDALAPTATTTATLSLGVRSRVARKRYRCTVTPHRFFWRRHPAVRSEEGSWLQALER</sequence>
<gene>
    <name evidence="2" type="ORF">HMPREF1316_0836</name>
</gene>
<keyword evidence="3" id="KW-1185">Reference proteome</keyword>
<evidence type="ECO:0000313" key="2">
    <source>
        <dbReference type="EMBL" id="ERL06012.1"/>
    </source>
</evidence>
<proteinExistence type="predicted"/>
<evidence type="ECO:0000313" key="3">
    <source>
        <dbReference type="Proteomes" id="UP000016638"/>
    </source>
</evidence>
<name>U2USB1_9ACTN</name>
<dbReference type="Proteomes" id="UP000016638">
    <property type="component" value="Unassembled WGS sequence"/>
</dbReference>
<dbReference type="STRING" id="1125712.HMPREF1316_0836"/>
<accession>U2USB1</accession>
<feature type="region of interest" description="Disordered" evidence="1">
    <location>
        <begin position="1"/>
        <end position="22"/>
    </location>
</feature>
<dbReference type="EMBL" id="AWEZ01000073">
    <property type="protein sequence ID" value="ERL06012.1"/>
    <property type="molecule type" value="Genomic_DNA"/>
</dbReference>
<reference evidence="2 3" key="1">
    <citation type="submission" date="2013-08" db="EMBL/GenBank/DDBJ databases">
        <authorList>
            <person name="Durkin A.S."/>
            <person name="Haft D.R."/>
            <person name="McCorrison J."/>
            <person name="Torralba M."/>
            <person name="Gillis M."/>
            <person name="Haft D.H."/>
            <person name="Methe B."/>
            <person name="Sutton G."/>
            <person name="Nelson K.E."/>
        </authorList>
    </citation>
    <scope>NUCLEOTIDE SEQUENCE [LARGE SCALE GENOMIC DNA]</scope>
    <source>
        <strain evidence="2 3">F0195</strain>
    </source>
</reference>
<dbReference type="AlphaFoldDB" id="U2USB1"/>
<organism evidence="2 3">
    <name type="scientific">Olsenella profusa F0195</name>
    <dbReference type="NCBI Taxonomy" id="1125712"/>
    <lineage>
        <taxon>Bacteria</taxon>
        <taxon>Bacillati</taxon>
        <taxon>Actinomycetota</taxon>
        <taxon>Coriobacteriia</taxon>
        <taxon>Coriobacteriales</taxon>
        <taxon>Atopobiaceae</taxon>
        <taxon>Olsenella</taxon>
    </lineage>
</organism>
<comment type="caution">
    <text evidence="2">The sequence shown here is derived from an EMBL/GenBank/DDBJ whole genome shotgun (WGS) entry which is preliminary data.</text>
</comment>
<protein>
    <submittedName>
        <fullName evidence="2">Uncharacterized protein</fullName>
    </submittedName>
</protein>